<feature type="signal peptide" evidence="1">
    <location>
        <begin position="1"/>
        <end position="34"/>
    </location>
</feature>
<dbReference type="AlphaFoldDB" id="A0A8J3QTD7"/>
<evidence type="ECO:0000313" key="3">
    <source>
        <dbReference type="Proteomes" id="UP000642748"/>
    </source>
</evidence>
<keyword evidence="3" id="KW-1185">Reference proteome</keyword>
<sequence>MTRRHLLKASGLAGAGMLLAASAVVAVPASPALAAPASLTPAQARLTLQIAAVGAVFPIPFPGFGETGPASSRITTARLRQAVRRLPAARLASVRSGLAALTGRGLLDVTPQRLLDGITDLAGSPQSLTAAVALAVATVSTHFDPGSDAAAEVWLDGLRQMRQHGVRPVIASTSRQAS</sequence>
<comment type="caution">
    <text evidence="2">The sequence shown here is derived from an EMBL/GenBank/DDBJ whole genome shotgun (WGS) entry which is preliminary data.</text>
</comment>
<accession>A0A8J3QTD7</accession>
<reference evidence="2" key="1">
    <citation type="submission" date="2021-01" db="EMBL/GenBank/DDBJ databases">
        <title>Whole genome shotgun sequence of Rugosimonospora africana NBRC 104875.</title>
        <authorList>
            <person name="Komaki H."/>
            <person name="Tamura T."/>
        </authorList>
    </citation>
    <scope>NUCLEOTIDE SEQUENCE</scope>
    <source>
        <strain evidence="2">NBRC 104875</strain>
    </source>
</reference>
<dbReference type="EMBL" id="BONZ01000050">
    <property type="protein sequence ID" value="GIH17115.1"/>
    <property type="molecule type" value="Genomic_DNA"/>
</dbReference>
<name>A0A8J3QTD7_9ACTN</name>
<dbReference type="Proteomes" id="UP000642748">
    <property type="component" value="Unassembled WGS sequence"/>
</dbReference>
<proteinExistence type="predicted"/>
<protein>
    <submittedName>
        <fullName evidence="2">Uncharacterized protein</fullName>
    </submittedName>
</protein>
<evidence type="ECO:0000256" key="1">
    <source>
        <dbReference type="SAM" id="SignalP"/>
    </source>
</evidence>
<dbReference type="InterPro" id="IPR006311">
    <property type="entry name" value="TAT_signal"/>
</dbReference>
<keyword evidence="1" id="KW-0732">Signal</keyword>
<dbReference type="PROSITE" id="PS51318">
    <property type="entry name" value="TAT"/>
    <property type="match status" value="1"/>
</dbReference>
<gene>
    <name evidence="2" type="ORF">Raf01_52870</name>
</gene>
<feature type="chain" id="PRO_5035208807" evidence="1">
    <location>
        <begin position="35"/>
        <end position="178"/>
    </location>
</feature>
<evidence type="ECO:0000313" key="2">
    <source>
        <dbReference type="EMBL" id="GIH17115.1"/>
    </source>
</evidence>
<organism evidence="2 3">
    <name type="scientific">Rugosimonospora africana</name>
    <dbReference type="NCBI Taxonomy" id="556532"/>
    <lineage>
        <taxon>Bacteria</taxon>
        <taxon>Bacillati</taxon>
        <taxon>Actinomycetota</taxon>
        <taxon>Actinomycetes</taxon>
        <taxon>Micromonosporales</taxon>
        <taxon>Micromonosporaceae</taxon>
        <taxon>Rugosimonospora</taxon>
    </lineage>
</organism>
<dbReference type="RefSeq" id="WP_203920687.1">
    <property type="nucleotide sequence ID" value="NZ_BONZ01000050.1"/>
</dbReference>